<comment type="caution">
    <text evidence="2">The sequence shown here is derived from an EMBL/GenBank/DDBJ whole genome shotgun (WGS) entry which is preliminary data.</text>
</comment>
<feature type="transmembrane region" description="Helical" evidence="1">
    <location>
        <begin position="39"/>
        <end position="58"/>
    </location>
</feature>
<name>A0A429X7Q4_SIMTE</name>
<reference evidence="2 3" key="1">
    <citation type="submission" date="2018-12" db="EMBL/GenBank/DDBJ databases">
        <authorList>
            <person name="Sun L."/>
            <person name="Chen Z."/>
        </authorList>
    </citation>
    <scope>NUCLEOTIDE SEQUENCE [LARGE SCALE GENOMIC DNA]</scope>
    <source>
        <strain evidence="2 3">LMG 29736</strain>
    </source>
</reference>
<protein>
    <recommendedName>
        <fullName evidence="4">DUF5668 domain-containing protein</fullName>
    </recommendedName>
</protein>
<evidence type="ECO:0000313" key="2">
    <source>
        <dbReference type="EMBL" id="RST59412.1"/>
    </source>
</evidence>
<keyword evidence="1" id="KW-1133">Transmembrane helix</keyword>
<proteinExistence type="predicted"/>
<evidence type="ECO:0008006" key="4">
    <source>
        <dbReference type="Google" id="ProtNLM"/>
    </source>
</evidence>
<gene>
    <name evidence="2" type="ORF">D5F11_012535</name>
</gene>
<accession>A0A429X7Q4</accession>
<dbReference type="AlphaFoldDB" id="A0A429X7Q4"/>
<organism evidence="2 3">
    <name type="scientific">Siminovitchia terrae</name>
    <name type="common">Bacillus terrae</name>
    <dbReference type="NCBI Taxonomy" id="1914933"/>
    <lineage>
        <taxon>Bacteria</taxon>
        <taxon>Bacillati</taxon>
        <taxon>Bacillota</taxon>
        <taxon>Bacilli</taxon>
        <taxon>Bacillales</taxon>
        <taxon>Bacillaceae</taxon>
        <taxon>Siminovitchia</taxon>
    </lineage>
</organism>
<feature type="transmembrane region" description="Helical" evidence="1">
    <location>
        <begin position="70"/>
        <end position="95"/>
    </location>
</feature>
<dbReference type="OrthoDB" id="1707123at2"/>
<evidence type="ECO:0000313" key="3">
    <source>
        <dbReference type="Proteomes" id="UP000287296"/>
    </source>
</evidence>
<dbReference type="RefSeq" id="WP_120116642.1">
    <property type="nucleotide sequence ID" value="NZ_QYTW02000011.1"/>
</dbReference>
<keyword evidence="1" id="KW-0812">Transmembrane</keyword>
<dbReference type="Proteomes" id="UP000287296">
    <property type="component" value="Unassembled WGS sequence"/>
</dbReference>
<dbReference type="EMBL" id="QYTW02000011">
    <property type="protein sequence ID" value="RST59412.1"/>
    <property type="molecule type" value="Genomic_DNA"/>
</dbReference>
<keyword evidence="1" id="KW-0472">Membrane</keyword>
<sequence>MRTWRVGSFSMGAALLLLGIFLLLSQVFKWGDPAVALLSWWPFIFIVLGVEIIVYLARSQKEKVAIQYDFISIIFIAALGTCGLAMAMLSASGLLELAGNVVRAEVQTADLPKYEEASLNGIDRIVVDTGTFPLTVESTEEKAVSLFGTYQDEAINGEKLIKNASEYVLAEKKGDTLFIKLKELPRQRFIDHYSDADATLLIPADKEVEFKGSERNLTFKPRGLKNDWEINTSGWVKIESGEKADMKIEANKVYELEGEWKNIKDINAEGIKSGHISFGKGTNTITINHANMVEVD</sequence>
<evidence type="ECO:0000256" key="1">
    <source>
        <dbReference type="SAM" id="Phobius"/>
    </source>
</evidence>